<comment type="caution">
    <text evidence="1">The sequence shown here is derived from an EMBL/GenBank/DDBJ whole genome shotgun (WGS) entry which is preliminary data.</text>
</comment>
<dbReference type="Proteomes" id="UP000005475">
    <property type="component" value="Unassembled WGS sequence"/>
</dbReference>
<proteinExistence type="predicted"/>
<dbReference type="AlphaFoldDB" id="A0AAN3ACD6"/>
<reference evidence="2" key="2">
    <citation type="submission" date="2007-04" db="EMBL/GenBank/DDBJ databases">
        <title>Draft genome sequence of Bacteroides ovatus (ATCC 8483).</title>
        <authorList>
            <person name="Sudarsanam P."/>
            <person name="Ley R."/>
            <person name="Guruge J."/>
            <person name="Turnbaugh P.J."/>
            <person name="Mahowald M."/>
            <person name="Liep D."/>
            <person name="Gordon J."/>
        </authorList>
    </citation>
    <scope>NUCLEOTIDE SEQUENCE [LARGE SCALE GENOMIC DNA]</scope>
    <source>
        <strain evidence="2">ATCC 8483 / DSM 1896 / JCM 5824 / BCRC 10623 / CCUG 4943 / NCTC 11153</strain>
    </source>
</reference>
<protein>
    <submittedName>
        <fullName evidence="1">Uncharacterized protein</fullName>
    </submittedName>
</protein>
<reference evidence="1 2" key="1">
    <citation type="submission" date="2007-03" db="EMBL/GenBank/DDBJ databases">
        <authorList>
            <person name="Fulton L."/>
            <person name="Clifton S."/>
            <person name="Fulton B."/>
            <person name="Xu J."/>
            <person name="Minx P."/>
            <person name="Pepin K.H."/>
            <person name="Johnson M."/>
            <person name="Thiruvilangam P."/>
            <person name="Bhonagiri V."/>
            <person name="Nash W.E."/>
            <person name="Mardis E.R."/>
            <person name="Wilson R.K."/>
        </authorList>
    </citation>
    <scope>NUCLEOTIDE SEQUENCE [LARGE SCALE GENOMIC DNA]</scope>
    <source>
        <strain evidence="2">ATCC 8483 / DSM 1896 / JCM 5824 / BCRC 10623 / CCUG 4943 / NCTC 11153</strain>
    </source>
</reference>
<accession>A0AAN3ACD6</accession>
<name>A0AAN3ACD6_BACO1</name>
<sequence>MRYRPCMETVIHSRIHAAVQYCAASLDVRIQAKRK</sequence>
<dbReference type="EMBL" id="AAXF02000033">
    <property type="protein sequence ID" value="EDO13853.1"/>
    <property type="molecule type" value="Genomic_DNA"/>
</dbReference>
<evidence type="ECO:0000313" key="1">
    <source>
        <dbReference type="EMBL" id="EDO13853.1"/>
    </source>
</evidence>
<evidence type="ECO:0000313" key="2">
    <source>
        <dbReference type="Proteomes" id="UP000005475"/>
    </source>
</evidence>
<organism evidence="1 2">
    <name type="scientific">Bacteroides ovatus (strain ATCC 8483 / DSM 1896 / JCM 5824 / BCRC 10623 / CCUG 4943 / NCTC 11153)</name>
    <dbReference type="NCBI Taxonomy" id="411476"/>
    <lineage>
        <taxon>Bacteria</taxon>
        <taxon>Pseudomonadati</taxon>
        <taxon>Bacteroidota</taxon>
        <taxon>Bacteroidia</taxon>
        <taxon>Bacteroidales</taxon>
        <taxon>Bacteroidaceae</taxon>
        <taxon>Bacteroides</taxon>
    </lineage>
</organism>
<gene>
    <name evidence="1" type="ORF">BACOVA_00478</name>
</gene>